<dbReference type="EMBL" id="FOMQ01000012">
    <property type="protein sequence ID" value="SFE03135.1"/>
    <property type="molecule type" value="Genomic_DNA"/>
</dbReference>
<evidence type="ECO:0000313" key="2">
    <source>
        <dbReference type="EMBL" id="SFE03135.1"/>
    </source>
</evidence>
<dbReference type="RefSeq" id="WP_092954723.1">
    <property type="nucleotide sequence ID" value="NZ_FOMQ01000012.1"/>
</dbReference>
<dbReference type="Proteomes" id="UP000199517">
    <property type="component" value="Unassembled WGS sequence"/>
</dbReference>
<gene>
    <name evidence="2" type="ORF">SAMN04489710_11226</name>
</gene>
<protein>
    <recommendedName>
        <fullName evidence="4">Lipoprotein</fullName>
    </recommendedName>
</protein>
<feature type="signal peptide" evidence="1">
    <location>
        <begin position="1"/>
        <end position="29"/>
    </location>
</feature>
<dbReference type="AlphaFoldDB" id="A0A1I1X6U6"/>
<accession>A0A1I1X6U6</accession>
<feature type="chain" id="PRO_5011635334" description="Lipoprotein" evidence="1">
    <location>
        <begin position="30"/>
        <end position="154"/>
    </location>
</feature>
<evidence type="ECO:0000313" key="3">
    <source>
        <dbReference type="Proteomes" id="UP000199517"/>
    </source>
</evidence>
<keyword evidence="3" id="KW-1185">Reference proteome</keyword>
<keyword evidence="1" id="KW-0732">Signal</keyword>
<dbReference type="STRING" id="32040.SAMN04489710_11226"/>
<dbReference type="OrthoDB" id="8757135at2"/>
<sequence>MRKAFALFVIAMAPVAMPWAADTSTPAFADCPVAVSPPARRAPVDLANAESRAYATQLRRAAKEPVNFAGHYVLASWGCGAGCVTGGVIDARTGSVTLLPFTVSDWPLDVTEPLAFRKNSCILVVQGSRNETGGGTHFYAFRQGEFQWLKSLPR</sequence>
<evidence type="ECO:0000256" key="1">
    <source>
        <dbReference type="SAM" id="SignalP"/>
    </source>
</evidence>
<organism evidence="2 3">
    <name type="scientific">Paracidovorax konjaci</name>
    <dbReference type="NCBI Taxonomy" id="32040"/>
    <lineage>
        <taxon>Bacteria</taxon>
        <taxon>Pseudomonadati</taxon>
        <taxon>Pseudomonadota</taxon>
        <taxon>Betaproteobacteria</taxon>
        <taxon>Burkholderiales</taxon>
        <taxon>Comamonadaceae</taxon>
        <taxon>Paracidovorax</taxon>
    </lineage>
</organism>
<evidence type="ECO:0008006" key="4">
    <source>
        <dbReference type="Google" id="ProtNLM"/>
    </source>
</evidence>
<name>A0A1I1X6U6_9BURK</name>
<proteinExistence type="predicted"/>
<reference evidence="3" key="1">
    <citation type="submission" date="2016-10" db="EMBL/GenBank/DDBJ databases">
        <authorList>
            <person name="Varghese N."/>
            <person name="Submissions S."/>
        </authorList>
    </citation>
    <scope>NUCLEOTIDE SEQUENCE [LARGE SCALE GENOMIC DNA]</scope>
    <source>
        <strain evidence="3">DSM 7481</strain>
    </source>
</reference>